<evidence type="ECO:0000313" key="8">
    <source>
        <dbReference type="EMBL" id="SPE22808.1"/>
    </source>
</evidence>
<gene>
    <name evidence="6 8" type="primary">ackA</name>
    <name evidence="8" type="ORF">SBA5_360045</name>
</gene>
<reference evidence="9" key="1">
    <citation type="submission" date="2018-02" db="EMBL/GenBank/DDBJ databases">
        <authorList>
            <person name="Hausmann B."/>
        </authorList>
    </citation>
    <scope>NUCLEOTIDE SEQUENCE [LARGE SCALE GENOMIC DNA]</scope>
    <source>
        <strain evidence="9">Peat soil MAG SbA5</strain>
    </source>
</reference>
<dbReference type="EC" id="2.7.2.1" evidence="6"/>
<comment type="catalytic activity">
    <reaction evidence="6">
        <text>acetate + ATP = acetyl phosphate + ADP</text>
        <dbReference type="Rhea" id="RHEA:11352"/>
        <dbReference type="ChEBI" id="CHEBI:22191"/>
        <dbReference type="ChEBI" id="CHEBI:30089"/>
        <dbReference type="ChEBI" id="CHEBI:30616"/>
        <dbReference type="ChEBI" id="CHEBI:456216"/>
        <dbReference type="EC" id="2.7.2.1"/>
    </reaction>
</comment>
<evidence type="ECO:0000256" key="1">
    <source>
        <dbReference type="ARBA" id="ARBA00008748"/>
    </source>
</evidence>
<keyword evidence="6" id="KW-0963">Cytoplasm</keyword>
<keyword evidence="2 6" id="KW-0808">Transferase</keyword>
<comment type="subunit">
    <text evidence="6">Homodimer.</text>
</comment>
<keyword evidence="6" id="KW-0479">Metal-binding</keyword>
<organism evidence="8 9">
    <name type="scientific">Candidatus Sulfuritelmatomonas gaucii</name>
    <dbReference type="NCBI Taxonomy" id="2043161"/>
    <lineage>
        <taxon>Bacteria</taxon>
        <taxon>Pseudomonadati</taxon>
        <taxon>Acidobacteriota</taxon>
        <taxon>Terriglobia</taxon>
        <taxon>Terriglobales</taxon>
        <taxon>Acidobacteriaceae</taxon>
        <taxon>Candidatus Sulfuritelmatomonas</taxon>
    </lineage>
</organism>
<dbReference type="PANTHER" id="PTHR21060:SF15">
    <property type="entry name" value="ACETATE KINASE-RELATED"/>
    <property type="match status" value="1"/>
</dbReference>
<protein>
    <recommendedName>
        <fullName evidence="6">Acetate kinase</fullName>
        <ecNumber evidence="6">2.7.2.1</ecNumber>
    </recommendedName>
    <alternativeName>
        <fullName evidence="6">Acetokinase</fullName>
    </alternativeName>
</protein>
<evidence type="ECO:0000256" key="3">
    <source>
        <dbReference type="ARBA" id="ARBA00022741"/>
    </source>
</evidence>
<dbReference type="PROSITE" id="PS01075">
    <property type="entry name" value="ACETATE_KINASE_1"/>
    <property type="match status" value="1"/>
</dbReference>
<evidence type="ECO:0000256" key="2">
    <source>
        <dbReference type="ARBA" id="ARBA00022679"/>
    </source>
</evidence>
<evidence type="ECO:0000256" key="6">
    <source>
        <dbReference type="HAMAP-Rule" id="MF_00020"/>
    </source>
</evidence>
<name>A0A2N9LHT3_9BACT</name>
<sequence>MSSLPVLVLNSGSSSIKFSLYEAGNGERTRLFEGAVDGIGTDQGKFWIKNASGTKLVDQTPEVPSRSVAFKLVVDALNSGQFPAPAAIGHRTVCGGPTVRENQRITPQLIDEIESYADLAPLHTPIAVYIMREALRLFPATPNFAILDTYFHRTLPEVATRMPIPTEYVAIGVRKYGYHGISYESIVYQLQPNVPEKLVVAHLGNGASISAIRKGECLDTSMALTPTSGLISGSRTGDIDPGIMIFILKKIAATTPNTLDAAEKLETVVSKKSGLLGVSELSNDMRDLREAIDAGNTKARLAVDKFCWTIARWIGSYVAELNGLDMLVFTGGIGENDIASRAEICAELGGLGIKLDPARNNVRGAAVISAEDSPVTVRVIPPLEDLMIVNHVVRLLGE</sequence>
<dbReference type="Proteomes" id="UP000239735">
    <property type="component" value="Unassembled WGS sequence"/>
</dbReference>
<comment type="pathway">
    <text evidence="6">Metabolic intermediate biosynthesis; acetyl-CoA biosynthesis; acetyl-CoA from acetate: step 1/2.</text>
</comment>
<accession>A0A2N9LHT3</accession>
<proteinExistence type="inferred from homology"/>
<keyword evidence="3 6" id="KW-0547">Nucleotide-binding</keyword>
<feature type="active site" description="Proton donor/acceptor" evidence="6">
    <location>
        <position position="148"/>
    </location>
</feature>
<dbReference type="PROSITE" id="PS01076">
    <property type="entry name" value="ACETATE_KINASE_2"/>
    <property type="match status" value="1"/>
</dbReference>
<dbReference type="PANTHER" id="PTHR21060">
    <property type="entry name" value="ACETATE KINASE"/>
    <property type="match status" value="1"/>
</dbReference>
<comment type="subcellular location">
    <subcellularLocation>
        <location evidence="6">Cytoplasm</location>
    </subcellularLocation>
</comment>
<evidence type="ECO:0000313" key="9">
    <source>
        <dbReference type="Proteomes" id="UP000239735"/>
    </source>
</evidence>
<dbReference type="GO" id="GO:0005524">
    <property type="term" value="F:ATP binding"/>
    <property type="evidence" value="ECO:0007669"/>
    <property type="project" value="UniProtKB-KW"/>
</dbReference>
<comment type="function">
    <text evidence="6">Catalyzes the formation of acetyl phosphate from acetate and ATP. Can also catalyze the reverse reaction.</text>
</comment>
<dbReference type="InterPro" id="IPR043129">
    <property type="entry name" value="ATPase_NBD"/>
</dbReference>
<feature type="site" description="Transition state stabilizer" evidence="6">
    <location>
        <position position="179"/>
    </location>
</feature>
<dbReference type="PIRSF" id="PIRSF000722">
    <property type="entry name" value="Acetate_prop_kin"/>
    <property type="match status" value="1"/>
</dbReference>
<dbReference type="GO" id="GO:0008776">
    <property type="term" value="F:acetate kinase activity"/>
    <property type="evidence" value="ECO:0007669"/>
    <property type="project" value="UniProtKB-UniRule"/>
</dbReference>
<evidence type="ECO:0000256" key="7">
    <source>
        <dbReference type="RuleBase" id="RU003835"/>
    </source>
</evidence>
<dbReference type="InterPro" id="IPR004372">
    <property type="entry name" value="Ac/propionate_kinase"/>
</dbReference>
<dbReference type="GO" id="GO:0006083">
    <property type="term" value="P:acetate metabolic process"/>
    <property type="evidence" value="ECO:0007669"/>
    <property type="project" value="TreeGrafter"/>
</dbReference>
<feature type="binding site" evidence="6">
    <location>
        <position position="10"/>
    </location>
    <ligand>
        <name>Mg(2+)</name>
        <dbReference type="ChEBI" id="CHEBI:18420"/>
    </ligand>
</feature>
<feature type="binding site" evidence="6">
    <location>
        <begin position="284"/>
        <end position="286"/>
    </location>
    <ligand>
        <name>ATP</name>
        <dbReference type="ChEBI" id="CHEBI:30616"/>
    </ligand>
</feature>
<dbReference type="NCBIfam" id="TIGR00016">
    <property type="entry name" value="ackA"/>
    <property type="match status" value="1"/>
</dbReference>
<feature type="binding site" evidence="6">
    <location>
        <begin position="332"/>
        <end position="336"/>
    </location>
    <ligand>
        <name>ATP</name>
        <dbReference type="ChEBI" id="CHEBI:30616"/>
    </ligand>
</feature>
<evidence type="ECO:0000256" key="5">
    <source>
        <dbReference type="ARBA" id="ARBA00022840"/>
    </source>
</evidence>
<evidence type="ECO:0000256" key="4">
    <source>
        <dbReference type="ARBA" id="ARBA00022777"/>
    </source>
</evidence>
<dbReference type="PRINTS" id="PR00471">
    <property type="entry name" value="ACETATEKNASE"/>
</dbReference>
<feature type="binding site" evidence="6">
    <location>
        <position position="384"/>
    </location>
    <ligand>
        <name>Mg(2+)</name>
        <dbReference type="ChEBI" id="CHEBI:18420"/>
    </ligand>
</feature>
<feature type="site" description="Transition state stabilizer" evidence="6">
    <location>
        <position position="235"/>
    </location>
</feature>
<feature type="binding site" evidence="6">
    <location>
        <position position="91"/>
    </location>
    <ligand>
        <name>substrate</name>
    </ligand>
</feature>
<keyword evidence="5 6" id="KW-0067">ATP-binding</keyword>
<dbReference type="HAMAP" id="MF_00020">
    <property type="entry name" value="Acetate_kinase"/>
    <property type="match status" value="1"/>
</dbReference>
<comment type="similarity">
    <text evidence="1 6 7">Belongs to the acetokinase family.</text>
</comment>
<dbReference type="Gene3D" id="3.30.420.40">
    <property type="match status" value="2"/>
</dbReference>
<keyword evidence="6" id="KW-0460">Magnesium</keyword>
<keyword evidence="4 6" id="KW-0418">Kinase</keyword>
<dbReference type="Pfam" id="PF00871">
    <property type="entry name" value="Acetate_kinase"/>
    <property type="match status" value="1"/>
</dbReference>
<dbReference type="GO" id="GO:0006085">
    <property type="term" value="P:acetyl-CoA biosynthetic process"/>
    <property type="evidence" value="ECO:0007669"/>
    <property type="project" value="UniProtKB-UniRule"/>
</dbReference>
<dbReference type="InterPro" id="IPR023865">
    <property type="entry name" value="Aliphatic_acid_kinase_CS"/>
</dbReference>
<dbReference type="SUPFAM" id="SSF53067">
    <property type="entry name" value="Actin-like ATPase domain"/>
    <property type="match status" value="2"/>
</dbReference>
<comment type="cofactor">
    <cofactor evidence="6">
        <name>Mg(2+)</name>
        <dbReference type="ChEBI" id="CHEBI:18420"/>
    </cofactor>
    <cofactor evidence="6">
        <name>Mn(2+)</name>
        <dbReference type="ChEBI" id="CHEBI:29035"/>
    </cofactor>
    <text evidence="6">Mg(2+). Can also accept Mn(2+).</text>
</comment>
<feature type="binding site" evidence="6">
    <location>
        <begin position="202"/>
        <end position="206"/>
    </location>
    <ligand>
        <name>ATP</name>
        <dbReference type="ChEBI" id="CHEBI:30616"/>
    </ligand>
</feature>
<dbReference type="UniPathway" id="UPA00340">
    <property type="reaction ID" value="UER00458"/>
</dbReference>
<dbReference type="OrthoDB" id="9802453at2"/>
<dbReference type="EMBL" id="OKRB01000093">
    <property type="protein sequence ID" value="SPE22808.1"/>
    <property type="molecule type" value="Genomic_DNA"/>
</dbReference>
<dbReference type="GO" id="GO:0000287">
    <property type="term" value="F:magnesium ion binding"/>
    <property type="evidence" value="ECO:0007669"/>
    <property type="project" value="UniProtKB-UniRule"/>
</dbReference>
<dbReference type="InterPro" id="IPR000890">
    <property type="entry name" value="Aliphatic_acid_kin_short-chain"/>
</dbReference>
<dbReference type="GO" id="GO:0005737">
    <property type="term" value="C:cytoplasm"/>
    <property type="evidence" value="ECO:0007669"/>
    <property type="project" value="UniProtKB-SubCell"/>
</dbReference>
<feature type="binding site" evidence="6">
    <location>
        <position position="17"/>
    </location>
    <ligand>
        <name>ATP</name>
        <dbReference type="ChEBI" id="CHEBI:30616"/>
    </ligand>
</feature>
<dbReference type="AlphaFoldDB" id="A0A2N9LHT3"/>